<keyword evidence="2" id="KW-0812">Transmembrane</keyword>
<protein>
    <recommendedName>
        <fullName evidence="3">DUF7344 domain-containing protein</fullName>
    </recommendedName>
</protein>
<evidence type="ECO:0000256" key="1">
    <source>
        <dbReference type="SAM" id="MobiDB-lite"/>
    </source>
</evidence>
<keyword evidence="5" id="KW-1185">Reference proteome</keyword>
<dbReference type="AlphaFoldDB" id="A0A2I8VKG3"/>
<evidence type="ECO:0000256" key="2">
    <source>
        <dbReference type="SAM" id="Phobius"/>
    </source>
</evidence>
<dbReference type="Pfam" id="PF24035">
    <property type="entry name" value="DUF7344"/>
    <property type="match status" value="1"/>
</dbReference>
<dbReference type="RefSeq" id="WP_103426084.1">
    <property type="nucleotide sequence ID" value="NZ_CP026309.1"/>
</dbReference>
<feature type="domain" description="DUF7344" evidence="3">
    <location>
        <begin position="53"/>
        <end position="132"/>
    </location>
</feature>
<reference evidence="4 5" key="1">
    <citation type="submission" date="2018-01" db="EMBL/GenBank/DDBJ databases">
        <title>Complete genome sequence of Salinigranum rubrum GX10T, an extremely halophilic archaeon isolated from a marine solar saltern.</title>
        <authorList>
            <person name="Han S."/>
        </authorList>
    </citation>
    <scope>NUCLEOTIDE SEQUENCE [LARGE SCALE GENOMIC DNA]</scope>
    <source>
        <strain evidence="4 5">GX10</strain>
    </source>
</reference>
<accession>A0A2I8VKG3</accession>
<name>A0A2I8VKG3_9EURY</name>
<dbReference type="Proteomes" id="UP000236584">
    <property type="component" value="Chromosome"/>
</dbReference>
<sequence length="224" mass="23686">MTPEITTDPLDDLDATESDPTVVTAPESENGTESVVAVVPDDVEPELARDTLFELLKNQRRRDALHFLKENDGWATLSDMAEHIAAKENDLPIEGINSKQRKRVYIGLYQCHLPKMAEAGVVEYDKNRGTIQLNDLAAQLYPYLDIEGADALTTGSDVADSTTDAEGGLTAGVPAESSALAGIGVAALAGVAGVPGFELLSPALWAVVCAVSMLLVAALPAVRD</sequence>
<gene>
    <name evidence="4" type="ORF">C2R22_12700</name>
</gene>
<proteinExistence type="predicted"/>
<dbReference type="EMBL" id="CP026309">
    <property type="protein sequence ID" value="AUV82395.1"/>
    <property type="molecule type" value="Genomic_DNA"/>
</dbReference>
<organism evidence="4 5">
    <name type="scientific">Salinigranum rubrum</name>
    <dbReference type="NCBI Taxonomy" id="755307"/>
    <lineage>
        <taxon>Archaea</taxon>
        <taxon>Methanobacteriati</taxon>
        <taxon>Methanobacteriota</taxon>
        <taxon>Stenosarchaea group</taxon>
        <taxon>Halobacteria</taxon>
        <taxon>Halobacteriales</taxon>
        <taxon>Haloferacaceae</taxon>
        <taxon>Salinigranum</taxon>
    </lineage>
</organism>
<evidence type="ECO:0000313" key="5">
    <source>
        <dbReference type="Proteomes" id="UP000236584"/>
    </source>
</evidence>
<keyword evidence="2" id="KW-0472">Membrane</keyword>
<evidence type="ECO:0000313" key="4">
    <source>
        <dbReference type="EMBL" id="AUV82395.1"/>
    </source>
</evidence>
<dbReference type="InterPro" id="IPR055768">
    <property type="entry name" value="DUF7344"/>
</dbReference>
<feature type="region of interest" description="Disordered" evidence="1">
    <location>
        <begin position="1"/>
        <end position="32"/>
    </location>
</feature>
<evidence type="ECO:0000259" key="3">
    <source>
        <dbReference type="Pfam" id="PF24035"/>
    </source>
</evidence>
<dbReference type="GeneID" id="35592965"/>
<keyword evidence="2" id="KW-1133">Transmembrane helix</keyword>
<dbReference type="KEGG" id="srub:C2R22_12700"/>
<dbReference type="OrthoDB" id="331021at2157"/>
<feature type="transmembrane region" description="Helical" evidence="2">
    <location>
        <begin position="203"/>
        <end position="222"/>
    </location>
</feature>